<feature type="compositionally biased region" description="Basic and acidic residues" evidence="5">
    <location>
        <begin position="118"/>
        <end position="127"/>
    </location>
</feature>
<feature type="region of interest" description="Disordered" evidence="5">
    <location>
        <begin position="98"/>
        <end position="127"/>
    </location>
</feature>
<evidence type="ECO:0000259" key="6">
    <source>
        <dbReference type="PROSITE" id="PS50089"/>
    </source>
</evidence>
<dbReference type="Proteomes" id="UP001190640">
    <property type="component" value="Chromosome 2"/>
</dbReference>
<evidence type="ECO:0000256" key="5">
    <source>
        <dbReference type="SAM" id="MobiDB-lite"/>
    </source>
</evidence>
<dbReference type="InterPro" id="IPR013083">
    <property type="entry name" value="Znf_RING/FYVE/PHD"/>
</dbReference>
<accession>A0AA97KRR4</accession>
<dbReference type="SUPFAM" id="SSF57850">
    <property type="entry name" value="RING/U-box"/>
    <property type="match status" value="1"/>
</dbReference>
<dbReference type="PROSITE" id="PS50089">
    <property type="entry name" value="ZF_RING_2"/>
    <property type="match status" value="1"/>
</dbReference>
<dbReference type="PANTHER" id="PTHR14134:SF2">
    <property type="entry name" value="E3 UBIQUITIN-PROTEIN LIGASE RAD18"/>
    <property type="match status" value="1"/>
</dbReference>
<dbReference type="KEGG" id="emc:129324558"/>
<dbReference type="GO" id="GO:0006301">
    <property type="term" value="P:DNA damage tolerance"/>
    <property type="evidence" value="ECO:0007669"/>
    <property type="project" value="InterPro"/>
</dbReference>
<dbReference type="GO" id="GO:0003697">
    <property type="term" value="F:single-stranded DNA binding"/>
    <property type="evidence" value="ECO:0007669"/>
    <property type="project" value="InterPro"/>
</dbReference>
<dbReference type="Gene3D" id="3.30.40.10">
    <property type="entry name" value="Zinc/RING finger domain, C3HC4 (zinc finger)"/>
    <property type="match status" value="1"/>
</dbReference>
<name>A0AA97KRR4_EUBMA</name>
<dbReference type="InterPro" id="IPR039503">
    <property type="entry name" value="BARD1_Znf-RING"/>
</dbReference>
<keyword evidence="3" id="KW-0862">Zinc</keyword>
<evidence type="ECO:0000256" key="3">
    <source>
        <dbReference type="ARBA" id="ARBA00022833"/>
    </source>
</evidence>
<evidence type="ECO:0000256" key="2">
    <source>
        <dbReference type="ARBA" id="ARBA00022771"/>
    </source>
</evidence>
<dbReference type="PANTHER" id="PTHR14134">
    <property type="entry name" value="E3 UBIQUITIN-PROTEIN LIGASE RAD18"/>
    <property type="match status" value="1"/>
</dbReference>
<dbReference type="CTD" id="580"/>
<feature type="compositionally biased region" description="Basic residues" evidence="5">
    <location>
        <begin position="212"/>
        <end position="224"/>
    </location>
</feature>
<evidence type="ECO:0000256" key="4">
    <source>
        <dbReference type="PROSITE-ProRule" id="PRU00175"/>
    </source>
</evidence>
<dbReference type="PROSITE" id="PS00518">
    <property type="entry name" value="ZF_RING_1"/>
    <property type="match status" value="1"/>
</dbReference>
<feature type="domain" description="RING-type" evidence="6">
    <location>
        <begin position="28"/>
        <end position="65"/>
    </location>
</feature>
<dbReference type="GO" id="GO:0006513">
    <property type="term" value="P:protein monoubiquitination"/>
    <property type="evidence" value="ECO:0007669"/>
    <property type="project" value="InterPro"/>
</dbReference>
<dbReference type="AlphaFoldDB" id="A0AA97KRR4"/>
<dbReference type="GeneID" id="129324558"/>
<evidence type="ECO:0000313" key="7">
    <source>
        <dbReference type="Proteomes" id="UP001190640"/>
    </source>
</evidence>
<dbReference type="GO" id="GO:0005634">
    <property type="term" value="C:nucleus"/>
    <property type="evidence" value="ECO:0007669"/>
    <property type="project" value="TreeGrafter"/>
</dbReference>
<dbReference type="InterPro" id="IPR017907">
    <property type="entry name" value="Znf_RING_CS"/>
</dbReference>
<dbReference type="GO" id="GO:0061630">
    <property type="term" value="F:ubiquitin protein ligase activity"/>
    <property type="evidence" value="ECO:0007669"/>
    <property type="project" value="InterPro"/>
</dbReference>
<organism evidence="7 8">
    <name type="scientific">Eublepharis macularius</name>
    <name type="common">Leopard gecko</name>
    <name type="synonym">Cyrtodactylus macularius</name>
    <dbReference type="NCBI Taxonomy" id="481883"/>
    <lineage>
        <taxon>Eukaryota</taxon>
        <taxon>Metazoa</taxon>
        <taxon>Chordata</taxon>
        <taxon>Craniata</taxon>
        <taxon>Vertebrata</taxon>
        <taxon>Euteleostomi</taxon>
        <taxon>Lepidosauria</taxon>
        <taxon>Squamata</taxon>
        <taxon>Bifurcata</taxon>
        <taxon>Gekkota</taxon>
        <taxon>Eublepharidae</taxon>
        <taxon>Eublepharinae</taxon>
        <taxon>Eublepharis</taxon>
    </lineage>
</organism>
<dbReference type="GO" id="GO:0097505">
    <property type="term" value="C:Rad6-Rad18 complex"/>
    <property type="evidence" value="ECO:0007669"/>
    <property type="project" value="TreeGrafter"/>
</dbReference>
<gene>
    <name evidence="8" type="primary">BARD1</name>
</gene>
<protein>
    <submittedName>
        <fullName evidence="8">BRCA1-associated RING domain protein 1</fullName>
    </submittedName>
</protein>
<keyword evidence="1" id="KW-0479">Metal-binding</keyword>
<feature type="region of interest" description="Disordered" evidence="5">
    <location>
        <begin position="173"/>
        <end position="224"/>
    </location>
</feature>
<reference evidence="8" key="1">
    <citation type="submission" date="2025-08" db="UniProtKB">
        <authorList>
            <consortium name="RefSeq"/>
        </authorList>
    </citation>
    <scope>IDENTIFICATION</scope>
    <source>
        <tissue evidence="8">Blood</tissue>
    </source>
</reference>
<dbReference type="InterPro" id="IPR039577">
    <property type="entry name" value="Rad18"/>
</dbReference>
<feature type="compositionally biased region" description="Polar residues" evidence="5">
    <location>
        <begin position="192"/>
        <end position="203"/>
    </location>
</feature>
<feature type="compositionally biased region" description="Basic and acidic residues" evidence="5">
    <location>
        <begin position="175"/>
        <end position="186"/>
    </location>
</feature>
<proteinExistence type="predicted"/>
<keyword evidence="2 4" id="KW-0863">Zinc-finger</keyword>
<dbReference type="RefSeq" id="XP_054827851.1">
    <property type="nucleotide sequence ID" value="XM_054971876.1"/>
</dbReference>
<sequence length="224" mass="24585">MAGAAVEPGGPLPRTAAALRHLGLLLSCSRCRNLLKKPVSLGNCEHVFCLACVGDCVGIACPVCHIPNTVQDVKVSRKLDDITKLYRKLQKLQEGDIPVAPGCSQRTSEETSPPGAELETRPEASHREVSLLGSGTDVSSSWEAVGERGKNKQIKMWLSPRSGNMRFCHLKKRPEKSEQAVADQEKQPPVPTTSAYDFPSPSQEPFREAKKSRLKCNKKLRMRT</sequence>
<dbReference type="Pfam" id="PF14835">
    <property type="entry name" value="zf-RING_6"/>
    <property type="match status" value="1"/>
</dbReference>
<dbReference type="InterPro" id="IPR001841">
    <property type="entry name" value="Znf_RING"/>
</dbReference>
<evidence type="ECO:0000313" key="8">
    <source>
        <dbReference type="RefSeq" id="XP_054827851.1"/>
    </source>
</evidence>
<evidence type="ECO:0000256" key="1">
    <source>
        <dbReference type="ARBA" id="ARBA00022723"/>
    </source>
</evidence>
<dbReference type="GO" id="GO:0008270">
    <property type="term" value="F:zinc ion binding"/>
    <property type="evidence" value="ECO:0007669"/>
    <property type="project" value="UniProtKB-KW"/>
</dbReference>
<keyword evidence="7" id="KW-1185">Reference proteome</keyword>